<dbReference type="PANTHER" id="PTHR36766">
    <property type="entry name" value="PLANT BROAD-SPECTRUM MILDEW RESISTANCE PROTEIN RPW8"/>
    <property type="match status" value="1"/>
</dbReference>
<keyword evidence="2" id="KW-1185">Reference proteome</keyword>
<dbReference type="InterPro" id="IPR032675">
    <property type="entry name" value="LRR_dom_sf"/>
</dbReference>
<comment type="caution">
    <text evidence="1">The sequence shown here is derived from an EMBL/GenBank/DDBJ whole genome shotgun (WGS) entry which is preliminary data.</text>
</comment>
<protein>
    <submittedName>
        <fullName evidence="1">Uncharacterized protein</fullName>
    </submittedName>
</protein>
<accession>A0AAP0KXA2</accession>
<dbReference type="Gene3D" id="3.80.10.10">
    <property type="entry name" value="Ribonuclease Inhibitor"/>
    <property type="match status" value="2"/>
</dbReference>
<dbReference type="EMBL" id="JBBNAF010000003">
    <property type="protein sequence ID" value="KAK9159559.1"/>
    <property type="molecule type" value="Genomic_DNA"/>
</dbReference>
<gene>
    <name evidence="1" type="ORF">Syun_005900</name>
</gene>
<dbReference type="PANTHER" id="PTHR36766:SF63">
    <property type="entry name" value="NB-ARC DOMAIN-CONTAINING PROTEIN"/>
    <property type="match status" value="1"/>
</dbReference>
<evidence type="ECO:0000313" key="2">
    <source>
        <dbReference type="Proteomes" id="UP001420932"/>
    </source>
</evidence>
<proteinExistence type="predicted"/>
<dbReference type="SUPFAM" id="SSF52047">
    <property type="entry name" value="RNI-like"/>
    <property type="match status" value="1"/>
</dbReference>
<dbReference type="AlphaFoldDB" id="A0AAP0KXA2"/>
<reference evidence="1 2" key="1">
    <citation type="submission" date="2024-01" db="EMBL/GenBank/DDBJ databases">
        <title>Genome assemblies of Stephania.</title>
        <authorList>
            <person name="Yang L."/>
        </authorList>
    </citation>
    <scope>NUCLEOTIDE SEQUENCE [LARGE SCALE GENOMIC DNA]</scope>
    <source>
        <strain evidence="1">YNDBR</strain>
        <tissue evidence="1">Leaf</tissue>
    </source>
</reference>
<name>A0AAP0KXA2_9MAGN</name>
<dbReference type="Proteomes" id="UP001420932">
    <property type="component" value="Unassembled WGS sequence"/>
</dbReference>
<organism evidence="1 2">
    <name type="scientific">Stephania yunnanensis</name>
    <dbReference type="NCBI Taxonomy" id="152371"/>
    <lineage>
        <taxon>Eukaryota</taxon>
        <taxon>Viridiplantae</taxon>
        <taxon>Streptophyta</taxon>
        <taxon>Embryophyta</taxon>
        <taxon>Tracheophyta</taxon>
        <taxon>Spermatophyta</taxon>
        <taxon>Magnoliopsida</taxon>
        <taxon>Ranunculales</taxon>
        <taxon>Menispermaceae</taxon>
        <taxon>Menispermoideae</taxon>
        <taxon>Cissampelideae</taxon>
        <taxon>Stephania</taxon>
    </lineage>
</organism>
<sequence>MSVTCIGDDFYRCTKQPFPSLRILEIIQLSDLEEWNEALPLPPISTSSQCSFPLLEELTILGCPRLKNMPTLFPNLRNLIIHDCNSTVVMMLGITSKFTSLISLKFQEFQTLTQIPPRLLSNNKLLQCLEIRECPMLQLFPTEELEGLTALQELTVGGFSETLDCFPYLSPLADEEKGGANQELHIDNFPNIVNLPDWLGNLHLLQDLELFNCPKLIHLPSLEAFRQLTALHKLDIYACLELGERCANDQGEESTNYLMFRGSPSIMKSTSFKDTA</sequence>
<evidence type="ECO:0000313" key="1">
    <source>
        <dbReference type="EMBL" id="KAK9159559.1"/>
    </source>
</evidence>